<organism evidence="2">
    <name type="scientific">Aphanomyces astaci</name>
    <name type="common">Crayfish plague agent</name>
    <dbReference type="NCBI Taxonomy" id="112090"/>
    <lineage>
        <taxon>Eukaryota</taxon>
        <taxon>Sar</taxon>
        <taxon>Stramenopiles</taxon>
        <taxon>Oomycota</taxon>
        <taxon>Saprolegniomycetes</taxon>
        <taxon>Saprolegniales</taxon>
        <taxon>Verrucalvaceae</taxon>
        <taxon>Aphanomyces</taxon>
    </lineage>
</organism>
<accession>W4G400</accession>
<evidence type="ECO:0000256" key="1">
    <source>
        <dbReference type="SAM" id="SignalP"/>
    </source>
</evidence>
<name>W4G400_APHAT</name>
<dbReference type="VEuPathDB" id="FungiDB:H257_11000"/>
<dbReference type="GeneID" id="20812996"/>
<evidence type="ECO:0000313" key="2">
    <source>
        <dbReference type="EMBL" id="ETV74415.1"/>
    </source>
</evidence>
<protein>
    <submittedName>
        <fullName evidence="2">Uncharacterized protein</fullName>
    </submittedName>
</protein>
<feature type="chain" id="PRO_5004840665" evidence="1">
    <location>
        <begin position="19"/>
        <end position="85"/>
    </location>
</feature>
<dbReference type="EMBL" id="KI913144">
    <property type="protein sequence ID" value="ETV74415.1"/>
    <property type="molecule type" value="Genomic_DNA"/>
</dbReference>
<sequence length="85" mass="9493">MPLPLVTLIGVLLNATIGAAIFQAAEDREAAKHVPADVLHASVDKWIIPCDAIEPPSYRAWPWCIHRPRTSLWMLDALDTIQDYC</sequence>
<gene>
    <name evidence="2" type="ORF">H257_11000</name>
</gene>
<keyword evidence="1" id="KW-0732">Signal</keyword>
<proteinExistence type="predicted"/>
<dbReference type="RefSeq" id="XP_009836073.1">
    <property type="nucleotide sequence ID" value="XM_009837771.1"/>
</dbReference>
<feature type="signal peptide" evidence="1">
    <location>
        <begin position="1"/>
        <end position="18"/>
    </location>
</feature>
<dbReference type="AlphaFoldDB" id="W4G400"/>
<reference evidence="2" key="1">
    <citation type="submission" date="2013-12" db="EMBL/GenBank/DDBJ databases">
        <title>The Genome Sequence of Aphanomyces astaci APO3.</title>
        <authorList>
            <consortium name="The Broad Institute Genomics Platform"/>
            <person name="Russ C."/>
            <person name="Tyler B."/>
            <person name="van West P."/>
            <person name="Dieguez-Uribeondo J."/>
            <person name="Young S.K."/>
            <person name="Zeng Q."/>
            <person name="Gargeya S."/>
            <person name="Fitzgerald M."/>
            <person name="Abouelleil A."/>
            <person name="Alvarado L."/>
            <person name="Chapman S.B."/>
            <person name="Gainer-Dewar J."/>
            <person name="Goldberg J."/>
            <person name="Griggs A."/>
            <person name="Gujja S."/>
            <person name="Hansen M."/>
            <person name="Howarth C."/>
            <person name="Imamovic A."/>
            <person name="Ireland A."/>
            <person name="Larimer J."/>
            <person name="McCowan C."/>
            <person name="Murphy C."/>
            <person name="Pearson M."/>
            <person name="Poon T.W."/>
            <person name="Priest M."/>
            <person name="Roberts A."/>
            <person name="Saif S."/>
            <person name="Shea T."/>
            <person name="Sykes S."/>
            <person name="Wortman J."/>
            <person name="Nusbaum C."/>
            <person name="Birren B."/>
        </authorList>
    </citation>
    <scope>NUCLEOTIDE SEQUENCE [LARGE SCALE GENOMIC DNA]</scope>
    <source>
        <strain evidence="2">APO3</strain>
    </source>
</reference>